<proteinExistence type="predicted"/>
<evidence type="ECO:0000313" key="2">
    <source>
        <dbReference type="EMBL" id="AXJ01046.1"/>
    </source>
</evidence>
<evidence type="ECO:0000313" key="3">
    <source>
        <dbReference type="Proteomes" id="UP000254808"/>
    </source>
</evidence>
<gene>
    <name evidence="2" type="ORF">CYPRO_1796</name>
</gene>
<dbReference type="Proteomes" id="UP000254808">
    <property type="component" value="Chromosome"/>
</dbReference>
<sequence length="484" mass="55311">MARVLIVTDVPEKFKPKAGFALKTMLSAFFRYDDIRHAAPEEGRQAGENHIRIYYGPDARAQSAFFDFSIQMAEDAPLFFERGEARKVSDVFYPQKFPQLPLLFGSDGGDALPDSCRFMVWDVVASAFYFLSDWEAWLPGRPQDAHGRLPFKGSLTDKLQLGDRAIVNEYADILAGCITSKKGLALNPKTYGAHALAACISHDFDRIKKRYKGTYARELIEIPLLNPHGYSAEKRMRRLRKTITDLLQPGDGYERSILGMFALEEELGIRPTVLVKSILQKHKNDAADYLDYPFFETITAYVRRLGGEIGLHASYEAGYNEPFFHEECRKLSARTGALVQSHRFHYLRYLPERLPRLLAAAGIRTDSSVGWAERAGFRTGFTHPYFLFDLQRNAAGPVLEIPLPMMEMHLLDRMQLNQERALEYACRQVDLVKKHGGVLCWDFHHHALDDAELEGAGFLFERALRYLHHQNPIYLTMSQVYDYI</sequence>
<dbReference type="RefSeq" id="WP_114984280.1">
    <property type="nucleotide sequence ID" value="NZ_CP027806.1"/>
</dbReference>
<dbReference type="AlphaFoldDB" id="A0A345UKP4"/>
<accession>A0A345UKP4</accession>
<organism evidence="2 3">
    <name type="scientific">Cyclonatronum proteinivorum</name>
    <dbReference type="NCBI Taxonomy" id="1457365"/>
    <lineage>
        <taxon>Bacteria</taxon>
        <taxon>Pseudomonadati</taxon>
        <taxon>Balneolota</taxon>
        <taxon>Balneolia</taxon>
        <taxon>Balneolales</taxon>
        <taxon>Cyclonatronaceae</taxon>
        <taxon>Cyclonatronum</taxon>
    </lineage>
</organism>
<name>A0A345UKP4_9BACT</name>
<dbReference type="OrthoDB" id="5573484at2"/>
<reference evidence="2 3" key="1">
    <citation type="submission" date="2018-03" db="EMBL/GenBank/DDBJ databases">
        <title>Phenotypic and genomic properties of Cyclonatronum proteinivorum gen. nov., sp. nov., a haloalkaliphilic bacteroidete from soda lakes possessing Na+-translocating rhodopsin.</title>
        <authorList>
            <person name="Toshchakov S.V."/>
            <person name="Korzhenkov A."/>
            <person name="Samarov N.I."/>
            <person name="Kublanov I.V."/>
            <person name="Muntyan M.S."/>
            <person name="Sorokin D.Y."/>
        </authorList>
    </citation>
    <scope>NUCLEOTIDE SEQUENCE [LARGE SCALE GENOMIC DNA]</scope>
    <source>
        <strain evidence="2 3">Omega</strain>
    </source>
</reference>
<dbReference type="EMBL" id="CP027806">
    <property type="protein sequence ID" value="AXJ01046.1"/>
    <property type="molecule type" value="Genomic_DNA"/>
</dbReference>
<feature type="domain" description="DUF7033" evidence="1">
    <location>
        <begin position="121"/>
        <end position="207"/>
    </location>
</feature>
<dbReference type="Gene3D" id="3.20.20.370">
    <property type="entry name" value="Glycoside hydrolase/deacetylase"/>
    <property type="match status" value="1"/>
</dbReference>
<evidence type="ECO:0000259" key="1">
    <source>
        <dbReference type="Pfam" id="PF23019"/>
    </source>
</evidence>
<dbReference type="InterPro" id="IPR054297">
    <property type="entry name" value="DUF7033"/>
</dbReference>
<dbReference type="KEGG" id="cprv:CYPRO_1796"/>
<dbReference type="Pfam" id="PF23019">
    <property type="entry name" value="DUF7033"/>
    <property type="match status" value="1"/>
</dbReference>
<protein>
    <recommendedName>
        <fullName evidence="1">DUF7033 domain-containing protein</fullName>
    </recommendedName>
</protein>
<keyword evidence="3" id="KW-1185">Reference proteome</keyword>